<dbReference type="EMBL" id="GGMS01013491">
    <property type="protein sequence ID" value="MBY82694.1"/>
    <property type="molecule type" value="Transcribed_RNA"/>
</dbReference>
<name>A0A2S2QYD0_9HEMI</name>
<gene>
    <name evidence="1" type="ORF">g.140073</name>
</gene>
<accession>A0A2S2QYD0</accession>
<reference evidence="1" key="1">
    <citation type="submission" date="2018-04" db="EMBL/GenBank/DDBJ databases">
        <title>Transcriptome assembly of Sipha flava.</title>
        <authorList>
            <person name="Scully E.D."/>
            <person name="Geib S.M."/>
            <person name="Palmer N.A."/>
            <person name="Koch K."/>
            <person name="Bradshaw J."/>
            <person name="Heng-Moss T."/>
            <person name="Sarath G."/>
        </authorList>
    </citation>
    <scope>NUCLEOTIDE SEQUENCE</scope>
</reference>
<dbReference type="AlphaFoldDB" id="A0A2S2QYD0"/>
<organism evidence="1">
    <name type="scientific">Sipha flava</name>
    <name type="common">yellow sugarcane aphid</name>
    <dbReference type="NCBI Taxonomy" id="143950"/>
    <lineage>
        <taxon>Eukaryota</taxon>
        <taxon>Metazoa</taxon>
        <taxon>Ecdysozoa</taxon>
        <taxon>Arthropoda</taxon>
        <taxon>Hexapoda</taxon>
        <taxon>Insecta</taxon>
        <taxon>Pterygota</taxon>
        <taxon>Neoptera</taxon>
        <taxon>Paraneoptera</taxon>
        <taxon>Hemiptera</taxon>
        <taxon>Sternorrhyncha</taxon>
        <taxon>Aphidomorpha</taxon>
        <taxon>Aphidoidea</taxon>
        <taxon>Aphididae</taxon>
        <taxon>Sipha</taxon>
    </lineage>
</organism>
<protein>
    <submittedName>
        <fullName evidence="1">Uncharacterized protein</fullName>
    </submittedName>
</protein>
<sequence length="164" mass="19278">MLILRESWREQYEKINGNFKQLNAQDQWTMNDDPWLDPKWKFTIESKSNTVLSQDVCMRVDRKSAKERININPETDSGETLADDITMPDRKTKNLDLKKAENGRLNHFILVSGRVCIINGKLSLMLRYNRLEEVQFYHCRRIGNYEGQASCNGTENKRHKKLSI</sequence>
<evidence type="ECO:0000313" key="1">
    <source>
        <dbReference type="EMBL" id="MBY82694.1"/>
    </source>
</evidence>
<proteinExistence type="predicted"/>